<dbReference type="AlphaFoldDB" id="A0A6A0BD08"/>
<comment type="caution">
    <text evidence="2">The sequence shown here is derived from an EMBL/GenBank/DDBJ whole genome shotgun (WGS) entry which is preliminary data.</text>
</comment>
<feature type="transmembrane region" description="Helical" evidence="1">
    <location>
        <begin position="54"/>
        <end position="78"/>
    </location>
</feature>
<protein>
    <submittedName>
        <fullName evidence="2">ABC transporter permease</fullName>
    </submittedName>
</protein>
<accession>A0A6A0BD08</accession>
<sequence>MIELFNKRRAKWHTQNIKYMRYVFNDHFVLVLLFLIAFLAVQYAQFLKSLPKHWLPSYLIALVISVMVLFVGRLATFVEEPDQQFLLAKEMAVQSHLKRAAKFSLILPAAVIALAIFILSPLVTLGLPLTIAWACGLIVIKYFLLVRKSQTFIQNNLIQWRELVAYEESRKNAILKVFSQFTDVKGLRQTAKRRKVLDRFLPKSKTAYDYLFVRTYLRSGDYLMLTLRLSTLAILALIFIDNDVFALLLAVLFDYLLVFQLLPILQSQDYQILTKLYPITEQDKKRAARDLIRHLLIIMSVKDCLASLIFFENKVLAGIFVLTGVFLGVVYPRVKLK</sequence>
<feature type="transmembrane region" description="Helical" evidence="1">
    <location>
        <begin position="99"/>
        <end position="119"/>
    </location>
</feature>
<evidence type="ECO:0000313" key="2">
    <source>
        <dbReference type="EMBL" id="GFH43310.1"/>
    </source>
</evidence>
<name>A0A6A0BD08_9LACT</name>
<keyword evidence="3" id="KW-1185">Reference proteome</keyword>
<proteinExistence type="predicted"/>
<gene>
    <name evidence="2" type="primary">ecsB</name>
    <name evidence="2" type="ORF">Hs30E_18610</name>
</gene>
<organism evidence="2 3">
    <name type="scientific">Pseudolactococcus hodotermopsidis</name>
    <dbReference type="NCBI Taxonomy" id="2709157"/>
    <lineage>
        <taxon>Bacteria</taxon>
        <taxon>Bacillati</taxon>
        <taxon>Bacillota</taxon>
        <taxon>Bacilli</taxon>
        <taxon>Lactobacillales</taxon>
        <taxon>Streptococcaceae</taxon>
        <taxon>Pseudolactococcus</taxon>
    </lineage>
</organism>
<keyword evidence="1" id="KW-0812">Transmembrane</keyword>
<dbReference type="InterPro" id="IPR010288">
    <property type="entry name" value="EcsB_ABC"/>
</dbReference>
<keyword evidence="1" id="KW-1133">Transmembrane helix</keyword>
<dbReference type="PIRSF" id="PIRSF037259">
    <property type="entry name" value="EcsB_ABC"/>
    <property type="match status" value="1"/>
</dbReference>
<reference evidence="2 3" key="1">
    <citation type="submission" date="2020-02" db="EMBL/GenBank/DDBJ databases">
        <title>Draft genome sequence of Lactococcus sp. Hs30E4-3.</title>
        <authorList>
            <person name="Noda S."/>
            <person name="Yuki M."/>
            <person name="Ohkuma M."/>
        </authorList>
    </citation>
    <scope>NUCLEOTIDE SEQUENCE [LARGE SCALE GENOMIC DNA]</scope>
    <source>
        <strain evidence="2 3">Hs30E4-3</strain>
    </source>
</reference>
<dbReference type="Pfam" id="PF05975">
    <property type="entry name" value="EcsB"/>
    <property type="match status" value="1"/>
</dbReference>
<dbReference type="RefSeq" id="WP_172209744.1">
    <property type="nucleotide sequence ID" value="NZ_BLLI01000076.1"/>
</dbReference>
<dbReference type="GO" id="GO:0016020">
    <property type="term" value="C:membrane"/>
    <property type="evidence" value="ECO:0007669"/>
    <property type="project" value="InterPro"/>
</dbReference>
<feature type="transmembrane region" description="Helical" evidence="1">
    <location>
        <begin position="316"/>
        <end position="334"/>
    </location>
</feature>
<dbReference type="Proteomes" id="UP000480303">
    <property type="component" value="Unassembled WGS sequence"/>
</dbReference>
<evidence type="ECO:0000256" key="1">
    <source>
        <dbReference type="SAM" id="Phobius"/>
    </source>
</evidence>
<keyword evidence="1" id="KW-0472">Membrane</keyword>
<feature type="transmembrane region" description="Helical" evidence="1">
    <location>
        <begin position="125"/>
        <end position="144"/>
    </location>
</feature>
<dbReference type="EMBL" id="BLLI01000076">
    <property type="protein sequence ID" value="GFH43310.1"/>
    <property type="molecule type" value="Genomic_DNA"/>
</dbReference>
<evidence type="ECO:0000313" key="3">
    <source>
        <dbReference type="Proteomes" id="UP000480303"/>
    </source>
</evidence>